<evidence type="ECO:0000313" key="2">
    <source>
        <dbReference type="EMBL" id="KEG01123.1"/>
    </source>
</evidence>
<name>A0A081IBR5_PLAVN</name>
<reference evidence="2 3" key="1">
    <citation type="submission" date="2013-02" db="EMBL/GenBank/DDBJ databases">
        <title>The Genome Sequence of Plasmodium vinckei vinckei.</title>
        <authorList>
            <consortium name="The Broad Institute Genome Sequencing Platform"/>
            <consortium name="The Broad Institute Genome Sequencing Center for Infectious Disease"/>
            <person name="Neafsey D."/>
            <person name="Cheeseman I."/>
            <person name="Volkman S."/>
            <person name="Adams J."/>
            <person name="Walker B."/>
            <person name="Young S.K."/>
            <person name="Zeng Q."/>
            <person name="Gargeya S."/>
            <person name="Fitzgerald M."/>
            <person name="Haas B."/>
            <person name="Abouelleil A."/>
            <person name="Alvarado L."/>
            <person name="Arachchi H.M."/>
            <person name="Berlin A.M."/>
            <person name="Chapman S.B."/>
            <person name="Dewar J."/>
            <person name="Goldberg J."/>
            <person name="Griggs A."/>
            <person name="Gujja S."/>
            <person name="Hansen M."/>
            <person name="Howarth C."/>
            <person name="Imamovic A."/>
            <person name="Larimer J."/>
            <person name="McCowan C."/>
            <person name="Murphy C."/>
            <person name="Neiman D."/>
            <person name="Pearson M."/>
            <person name="Priest M."/>
            <person name="Roberts A."/>
            <person name="Saif S."/>
            <person name="Shea T."/>
            <person name="Sisk P."/>
            <person name="Sykes S."/>
            <person name="Wortman J."/>
            <person name="Nusbaum C."/>
            <person name="Birren B."/>
        </authorList>
    </citation>
    <scope>NUCLEOTIDE SEQUENCE [LARGE SCALE GENOMIC DNA]</scope>
    <source>
        <strain evidence="3">vinckei</strain>
    </source>
</reference>
<accession>A0A081IBR5</accession>
<keyword evidence="1" id="KW-1133">Transmembrane helix</keyword>
<proteinExistence type="predicted"/>
<sequence>MEKKKLEQKKDKNKKYRQNIITQTKSYYSIFFKSIINLIYEHSLYIYRMFKKYGITEKNILIYNNNERNHDKLFTQNINNVNNCNIGKYEKKSILQNNHFSCKTSGSIVNNLVITHTETNNYQFDLKNSFPFFYKIYRDIYIFFKIMKKNNFTLFYVLKNYSYLSKKIIKKYIFFLKFLFSYHFILFLCEHKYVFYLLKKIYKMLKYVFLKN</sequence>
<dbReference type="EMBL" id="KL446953">
    <property type="protein sequence ID" value="KEG01123.1"/>
    <property type="molecule type" value="Genomic_DNA"/>
</dbReference>
<organism evidence="2 3">
    <name type="scientific">Plasmodium vinckei vinckei</name>
    <dbReference type="NCBI Taxonomy" id="54757"/>
    <lineage>
        <taxon>Eukaryota</taxon>
        <taxon>Sar</taxon>
        <taxon>Alveolata</taxon>
        <taxon>Apicomplexa</taxon>
        <taxon>Aconoidasida</taxon>
        <taxon>Haemosporida</taxon>
        <taxon>Plasmodiidae</taxon>
        <taxon>Plasmodium</taxon>
        <taxon>Plasmodium (Vinckeia)</taxon>
    </lineage>
</organism>
<keyword evidence="1" id="KW-0812">Transmembrane</keyword>
<keyword evidence="1" id="KW-0472">Membrane</keyword>
<dbReference type="AlphaFoldDB" id="A0A081IBR5"/>
<evidence type="ECO:0000256" key="1">
    <source>
        <dbReference type="SAM" id="Phobius"/>
    </source>
</evidence>
<feature type="transmembrane region" description="Helical" evidence="1">
    <location>
        <begin position="172"/>
        <end position="195"/>
    </location>
</feature>
<dbReference type="Proteomes" id="UP000030681">
    <property type="component" value="Unassembled WGS sequence"/>
</dbReference>
<evidence type="ECO:0000313" key="3">
    <source>
        <dbReference type="Proteomes" id="UP000030681"/>
    </source>
</evidence>
<gene>
    <name evidence="2" type="ORF">YYE_04158</name>
</gene>
<protein>
    <submittedName>
        <fullName evidence="2">Uncharacterized protein</fullName>
    </submittedName>
</protein>